<dbReference type="Pfam" id="PF13749">
    <property type="entry name" value="HATPase_c_4"/>
    <property type="match status" value="1"/>
</dbReference>
<dbReference type="GO" id="GO:0004386">
    <property type="term" value="F:helicase activity"/>
    <property type="evidence" value="ECO:0007669"/>
    <property type="project" value="UniProtKB-KW"/>
</dbReference>
<evidence type="ECO:0000313" key="2">
    <source>
        <dbReference type="EMBL" id="UUO67491.1"/>
    </source>
</evidence>
<dbReference type="Proteomes" id="UP001058872">
    <property type="component" value="Chromosome"/>
</dbReference>
<dbReference type="AlphaFoldDB" id="A0AAE9NA58"/>
<keyword evidence="2" id="KW-0347">Helicase</keyword>
<dbReference type="EMBL" id="CP028989">
    <property type="protein sequence ID" value="UUO67491.1"/>
    <property type="molecule type" value="Genomic_DNA"/>
</dbReference>
<organism evidence="2 3">
    <name type="scientific">Bradyrhizobium betae</name>
    <dbReference type="NCBI Taxonomy" id="244734"/>
    <lineage>
        <taxon>Bacteria</taxon>
        <taxon>Pseudomonadati</taxon>
        <taxon>Pseudomonadota</taxon>
        <taxon>Alphaproteobacteria</taxon>
        <taxon>Hyphomicrobiales</taxon>
        <taxon>Nitrobacteraceae</taxon>
        <taxon>Bradyrhizobium</taxon>
    </lineage>
</organism>
<dbReference type="Gene3D" id="3.30.565.60">
    <property type="match status" value="1"/>
</dbReference>
<reference evidence="2" key="1">
    <citation type="submission" date="2018-04" db="EMBL/GenBank/DDBJ databases">
        <title>Genomes of Endosymbiotic and Endophytic Bradyrhizobium Publication status.</title>
        <authorList>
            <person name="Guha S."/>
            <person name="Jorrin B."/>
            <person name="Sarkar M."/>
            <person name="Poole P.S."/>
            <person name="DasGupta M."/>
        </authorList>
    </citation>
    <scope>NUCLEOTIDE SEQUENCE</scope>
    <source>
        <strain evidence="2">WBOS16</strain>
    </source>
</reference>
<name>A0AAE9NA58_9BRAD</name>
<proteinExistence type="predicted"/>
<accession>A0AAE9NA58</accession>
<dbReference type="RefSeq" id="WP_257179886.1">
    <property type="nucleotide sequence ID" value="NZ_CP028989.1"/>
</dbReference>
<dbReference type="InterPro" id="IPR038475">
    <property type="entry name" value="RecG_C_sf"/>
</dbReference>
<dbReference type="PANTHER" id="PTHR30595">
    <property type="entry name" value="GLPR-RELATED TRANSCRIPTIONAL REPRESSOR"/>
    <property type="match status" value="1"/>
</dbReference>
<evidence type="ECO:0000313" key="3">
    <source>
        <dbReference type="Proteomes" id="UP001058872"/>
    </source>
</evidence>
<keyword evidence="2" id="KW-0547">Nucleotide-binding</keyword>
<protein>
    <submittedName>
        <fullName evidence="2">ATP-dependent DNA helicase RecG</fullName>
    </submittedName>
</protein>
<dbReference type="Pfam" id="PF04326">
    <property type="entry name" value="SLFN_AlbA_2"/>
    <property type="match status" value="1"/>
</dbReference>
<gene>
    <name evidence="2" type="ORF">DCM83_21295</name>
</gene>
<sequence length="464" mass="51982">MAIDITAVSDAQFADLLARGEGHFLDFKAREVSPAKLTKSLSAFANADGGELFIGVLNSGSPTKRWSGFVDAEAANGHIQAFEEFFPLGSYFKYQFLKSDRYPGLLLHCEILKTPDIRSASDSVFYLRRGAQNLPQTREDQISRLKFNKGITSYEDHIVKIDVAEVTNSKPVLEFMLANIPTAEPLPWLKKQQLIDEDKPTVAAVLLYAEEPQAALPKAGIKIYRYQTSGAGTRDTLVGNPSSIEGHAYALIAKAVQTTVDIVEKVSVVGTTGLEKVSYPRESIHEIITNAVLHRDYSLNDDIHIRIYDNRIEVQSPGVLPAHVTVENILEERFARNQRIVRLINKYEDPPNKDVGEGLNTAFEAMRKLKFRDPVIEQLDGSVKVTLRHEKLASPEEIICEYLRANLEINNAKAREITFIGSENSVKRIFNKMMKSKIIERIPDRPQAKTGYWKGPNFPSEAPE</sequence>
<dbReference type="Gene3D" id="3.30.950.30">
    <property type="entry name" value="Schlafen, AAA domain"/>
    <property type="match status" value="1"/>
</dbReference>
<evidence type="ECO:0000259" key="1">
    <source>
        <dbReference type="Pfam" id="PF04326"/>
    </source>
</evidence>
<keyword evidence="2" id="KW-0067">ATP-binding</keyword>
<keyword evidence="2" id="KW-0378">Hydrolase</keyword>
<feature type="domain" description="Schlafen AlbA-2" evidence="1">
    <location>
        <begin position="21"/>
        <end position="134"/>
    </location>
</feature>
<dbReference type="InterPro" id="IPR007421">
    <property type="entry name" value="Schlafen_AlbA_2_dom"/>
</dbReference>
<dbReference type="PANTHER" id="PTHR30595:SF6">
    <property type="entry name" value="SCHLAFEN ALBA-2 DOMAIN-CONTAINING PROTEIN"/>
    <property type="match status" value="1"/>
</dbReference>
<dbReference type="InterPro" id="IPR038461">
    <property type="entry name" value="Schlafen_AlbA_2_dom_sf"/>
</dbReference>